<dbReference type="EMBL" id="BMGT01000001">
    <property type="protein sequence ID" value="GGG68283.1"/>
    <property type="molecule type" value="Genomic_DNA"/>
</dbReference>
<keyword evidence="1" id="KW-0812">Transmembrane</keyword>
<proteinExistence type="predicted"/>
<evidence type="ECO:0000313" key="2">
    <source>
        <dbReference type="EMBL" id="GGG68283.1"/>
    </source>
</evidence>
<reference evidence="2" key="1">
    <citation type="journal article" date="2014" name="Int. J. Syst. Evol. Microbiol.">
        <title>Complete genome sequence of Corynebacterium casei LMG S-19264T (=DSM 44701T), isolated from a smear-ripened cheese.</title>
        <authorList>
            <consortium name="US DOE Joint Genome Institute (JGI-PGF)"/>
            <person name="Walter F."/>
            <person name="Albersmeier A."/>
            <person name="Kalinowski J."/>
            <person name="Ruckert C."/>
        </authorList>
    </citation>
    <scope>NUCLEOTIDE SEQUENCE</scope>
    <source>
        <strain evidence="2">CGMCC 1.12997</strain>
    </source>
</reference>
<dbReference type="AlphaFoldDB" id="A0A917LZ11"/>
<accession>A0A917LZ11</accession>
<comment type="caution">
    <text evidence="2">The sequence shown here is derived from an EMBL/GenBank/DDBJ whole genome shotgun (WGS) entry which is preliminary data.</text>
</comment>
<keyword evidence="3" id="KW-1185">Reference proteome</keyword>
<dbReference type="RefSeq" id="WP_188552803.1">
    <property type="nucleotide sequence ID" value="NZ_BMGT01000001.1"/>
</dbReference>
<evidence type="ECO:0000256" key="1">
    <source>
        <dbReference type="SAM" id="Phobius"/>
    </source>
</evidence>
<feature type="transmembrane region" description="Helical" evidence="1">
    <location>
        <begin position="46"/>
        <end position="67"/>
    </location>
</feature>
<dbReference type="InterPro" id="IPR046487">
    <property type="entry name" value="DUF6580"/>
</dbReference>
<keyword evidence="1" id="KW-0472">Membrane</keyword>
<evidence type="ECO:0000313" key="3">
    <source>
        <dbReference type="Proteomes" id="UP000647241"/>
    </source>
</evidence>
<feature type="transmembrane region" description="Helical" evidence="1">
    <location>
        <begin position="73"/>
        <end position="92"/>
    </location>
</feature>
<organism evidence="2 3">
    <name type="scientific">Edaphobacter dinghuensis</name>
    <dbReference type="NCBI Taxonomy" id="1560005"/>
    <lineage>
        <taxon>Bacteria</taxon>
        <taxon>Pseudomonadati</taxon>
        <taxon>Acidobacteriota</taxon>
        <taxon>Terriglobia</taxon>
        <taxon>Terriglobales</taxon>
        <taxon>Acidobacteriaceae</taxon>
        <taxon>Edaphobacter</taxon>
    </lineage>
</organism>
<name>A0A917LZ11_9BACT</name>
<protein>
    <submittedName>
        <fullName evidence="2">Uncharacterized protein</fullName>
    </submittedName>
</protein>
<sequence length="182" mass="19684">MVAYLVLLFAVFSRLLPHLFHTTAIGFTAVGGGLLYFGARRSRWQAIIAVLALMGVDYYLTVFAYGYAFHTSAYLVTWIWYGAICLLGHQMLSGKPSVLRVTAGVLASATSFFIFSNLAVWMGSIMYPHTAAGLSACYIAAIPFYANDLISTAITAGALFGLPALVRSIAQTMDEMHGNHIA</sequence>
<dbReference type="Proteomes" id="UP000647241">
    <property type="component" value="Unassembled WGS sequence"/>
</dbReference>
<feature type="transmembrane region" description="Helical" evidence="1">
    <location>
        <begin position="20"/>
        <end position="39"/>
    </location>
</feature>
<dbReference type="Pfam" id="PF20221">
    <property type="entry name" value="DUF6580"/>
    <property type="match status" value="1"/>
</dbReference>
<feature type="transmembrane region" description="Helical" evidence="1">
    <location>
        <begin position="144"/>
        <end position="166"/>
    </location>
</feature>
<gene>
    <name evidence="2" type="ORF">GCM10011585_07770</name>
</gene>
<reference evidence="2" key="2">
    <citation type="submission" date="2020-09" db="EMBL/GenBank/DDBJ databases">
        <authorList>
            <person name="Sun Q."/>
            <person name="Zhou Y."/>
        </authorList>
    </citation>
    <scope>NUCLEOTIDE SEQUENCE</scope>
    <source>
        <strain evidence="2">CGMCC 1.12997</strain>
    </source>
</reference>
<keyword evidence="1" id="KW-1133">Transmembrane helix</keyword>
<feature type="transmembrane region" description="Helical" evidence="1">
    <location>
        <begin position="104"/>
        <end position="124"/>
    </location>
</feature>